<keyword evidence="3" id="KW-1185">Reference proteome</keyword>
<feature type="compositionally biased region" description="Polar residues" evidence="1">
    <location>
        <begin position="119"/>
        <end position="137"/>
    </location>
</feature>
<comment type="caution">
    <text evidence="2">The sequence shown here is derived from an EMBL/GenBank/DDBJ whole genome shotgun (WGS) entry which is preliminary data.</text>
</comment>
<feature type="compositionally biased region" description="Basic and acidic residues" evidence="1">
    <location>
        <begin position="61"/>
        <end position="76"/>
    </location>
</feature>
<feature type="compositionally biased region" description="Pro residues" evidence="1">
    <location>
        <begin position="94"/>
        <end position="103"/>
    </location>
</feature>
<reference evidence="2" key="1">
    <citation type="submission" date="2023-07" db="EMBL/GenBank/DDBJ databases">
        <title>draft genome sequence of fig (Ficus carica).</title>
        <authorList>
            <person name="Takahashi T."/>
            <person name="Nishimura K."/>
        </authorList>
    </citation>
    <scope>NUCLEOTIDE SEQUENCE</scope>
</reference>
<sequence length="263" mass="29471">MQSRLGAIATRSTGWLFSSSKALRRSLGTSTPYRTADPAGHAEDYQAHQPAVPHGMPDESQELREPDSAKPRREDQTDQDQQICYKPKGSTEPLSPPKPPQPSSPRLESTGVNPPVDPTLQQKRYYSNNHAVSSAAPTSLDDVSCTGIDGSPWPREGEENQQSREEKQEEEREYYRHHKASPLSEIKVVDTRKPIKRVTDGTADSYTDEYGARSDVVGWLPEQLDTAEEALRRATEIWRQNAMRGIPEAPHSRVLRALRGEDF</sequence>
<feature type="region of interest" description="Disordered" evidence="1">
    <location>
        <begin position="1"/>
        <end position="179"/>
    </location>
</feature>
<gene>
    <name evidence="2" type="ORF">TIFTF001_021502</name>
</gene>
<feature type="compositionally biased region" description="Polar residues" evidence="1">
    <location>
        <begin position="10"/>
        <end position="33"/>
    </location>
</feature>
<evidence type="ECO:0000313" key="3">
    <source>
        <dbReference type="Proteomes" id="UP001187192"/>
    </source>
</evidence>
<dbReference type="EMBL" id="BTGU01000041">
    <property type="protein sequence ID" value="GMN52355.1"/>
    <property type="molecule type" value="Genomic_DNA"/>
</dbReference>
<feature type="compositionally biased region" description="Basic and acidic residues" evidence="1">
    <location>
        <begin position="155"/>
        <end position="174"/>
    </location>
</feature>
<dbReference type="AlphaFoldDB" id="A0AA88AHL1"/>
<evidence type="ECO:0000313" key="2">
    <source>
        <dbReference type="EMBL" id="GMN52355.1"/>
    </source>
</evidence>
<evidence type="ECO:0000256" key="1">
    <source>
        <dbReference type="SAM" id="MobiDB-lite"/>
    </source>
</evidence>
<dbReference type="Proteomes" id="UP001187192">
    <property type="component" value="Unassembled WGS sequence"/>
</dbReference>
<dbReference type="PANTHER" id="PTHR35985">
    <property type="entry name" value="OS07G0675200 PROTEIN"/>
    <property type="match status" value="1"/>
</dbReference>
<name>A0AA88AHL1_FICCA</name>
<dbReference type="PANTHER" id="PTHR35985:SF1">
    <property type="entry name" value="OS07G0675200 PROTEIN"/>
    <property type="match status" value="1"/>
</dbReference>
<protein>
    <submittedName>
        <fullName evidence="2">Uncharacterized protein</fullName>
    </submittedName>
</protein>
<accession>A0AA88AHL1</accession>
<organism evidence="2 3">
    <name type="scientific">Ficus carica</name>
    <name type="common">Common fig</name>
    <dbReference type="NCBI Taxonomy" id="3494"/>
    <lineage>
        <taxon>Eukaryota</taxon>
        <taxon>Viridiplantae</taxon>
        <taxon>Streptophyta</taxon>
        <taxon>Embryophyta</taxon>
        <taxon>Tracheophyta</taxon>
        <taxon>Spermatophyta</taxon>
        <taxon>Magnoliopsida</taxon>
        <taxon>eudicotyledons</taxon>
        <taxon>Gunneridae</taxon>
        <taxon>Pentapetalae</taxon>
        <taxon>rosids</taxon>
        <taxon>fabids</taxon>
        <taxon>Rosales</taxon>
        <taxon>Moraceae</taxon>
        <taxon>Ficeae</taxon>
        <taxon>Ficus</taxon>
    </lineage>
</organism>
<proteinExistence type="predicted"/>